<dbReference type="InterPro" id="IPR058627">
    <property type="entry name" value="MdtA-like_C"/>
</dbReference>
<feature type="domain" description="Multidrug resistance protein MdtA-like barrel-sandwich hybrid" evidence="6">
    <location>
        <begin position="67"/>
        <end position="209"/>
    </location>
</feature>
<dbReference type="Proteomes" id="UP000240243">
    <property type="component" value="Unassembled WGS sequence"/>
</dbReference>
<feature type="coiled-coil region" evidence="3">
    <location>
        <begin position="145"/>
        <end position="172"/>
    </location>
</feature>
<gene>
    <name evidence="9" type="ORF">C7H85_00345</name>
</gene>
<dbReference type="PROSITE" id="PS51257">
    <property type="entry name" value="PROKAR_LIPOPROTEIN"/>
    <property type="match status" value="1"/>
</dbReference>
<comment type="caution">
    <text evidence="9">The sequence shown here is derived from an EMBL/GenBank/DDBJ whole genome shotgun (WGS) entry which is preliminary data.</text>
</comment>
<evidence type="ECO:0000256" key="2">
    <source>
        <dbReference type="ARBA" id="ARBA00009477"/>
    </source>
</evidence>
<evidence type="ECO:0000259" key="6">
    <source>
        <dbReference type="Pfam" id="PF25917"/>
    </source>
</evidence>
<dbReference type="SUPFAM" id="SSF111369">
    <property type="entry name" value="HlyD-like secretion proteins"/>
    <property type="match status" value="1"/>
</dbReference>
<comment type="subcellular location">
    <subcellularLocation>
        <location evidence="1">Cell inner membrane</location>
        <topology evidence="1">Lipid-anchor</topology>
    </subcellularLocation>
</comment>
<feature type="signal peptide" evidence="4">
    <location>
        <begin position="1"/>
        <end position="23"/>
    </location>
</feature>
<evidence type="ECO:0000256" key="3">
    <source>
        <dbReference type="SAM" id="Coils"/>
    </source>
</evidence>
<dbReference type="InterPro" id="IPR058624">
    <property type="entry name" value="MdtA-like_HH"/>
</dbReference>
<dbReference type="InterPro" id="IPR058626">
    <property type="entry name" value="MdtA-like_b-barrel"/>
</dbReference>
<feature type="domain" description="Multidrug resistance protein MdtA-like alpha-helical hairpin" evidence="5">
    <location>
        <begin position="107"/>
        <end position="176"/>
    </location>
</feature>
<reference evidence="9 10" key="1">
    <citation type="submission" date="2018-03" db="EMBL/GenBank/DDBJ databases">
        <title>The draft genome of Zobellella sp. 59N8.</title>
        <authorList>
            <person name="Liu L."/>
            <person name="Li L."/>
            <person name="Zhang X."/>
            <person name="Liang L."/>
            <person name="Wang T."/>
        </authorList>
    </citation>
    <scope>NUCLEOTIDE SEQUENCE [LARGE SCALE GENOMIC DNA]</scope>
    <source>
        <strain evidence="9 10">59N8</strain>
    </source>
</reference>
<proteinExistence type="inferred from homology"/>
<dbReference type="GO" id="GO:0022857">
    <property type="term" value="F:transmembrane transporter activity"/>
    <property type="evidence" value="ECO:0007669"/>
    <property type="project" value="InterPro"/>
</dbReference>
<dbReference type="GO" id="GO:0046677">
    <property type="term" value="P:response to antibiotic"/>
    <property type="evidence" value="ECO:0007669"/>
    <property type="project" value="TreeGrafter"/>
</dbReference>
<comment type="similarity">
    <text evidence="2">Belongs to the membrane fusion protein (MFP) (TC 8.A.1) family.</text>
</comment>
<feature type="domain" description="Multidrug resistance protein MdtA-like beta-barrel" evidence="7">
    <location>
        <begin position="213"/>
        <end position="298"/>
    </location>
</feature>
<dbReference type="Pfam" id="PF25944">
    <property type="entry name" value="Beta-barrel_RND"/>
    <property type="match status" value="1"/>
</dbReference>
<dbReference type="Gene3D" id="2.40.50.100">
    <property type="match status" value="1"/>
</dbReference>
<sequence>MSLRTFPPRLVLVGVLSGLGLMACDGQSAAQASAQSAPPPEVVVTTLQPRSLTLTRELPGRTAAFLTAEVRPQVDGIVKQRLFTEGGPVKTGEPLYQLDDASYQAELAAARASLARADATLTSARLNAARSAELVKIDAVSRQDNETAVATLRQAEADLAAAQATLRSAQIRVDYARITSPIDGRIGKSAVTQGALVTANQAEALATVQQLDPIYVDLTQSSSELLRLRRELAAGTLSTTDDVPVTIVLEDGTPYQHQGRLAFSEATVDESTGSFLLRVEVPNPDQLLLPGMYVRAELGRGERADALLVPQQGIARDPKGNASALVVNGDNLVEQRTVEVSRTLGDQWLLEGGLEAGDRVIIEGLQKVRPGAEVRVIEAEHAGDHQS</sequence>
<keyword evidence="3" id="KW-0175">Coiled coil</keyword>
<dbReference type="RefSeq" id="WP_106727743.1">
    <property type="nucleotide sequence ID" value="NZ_PXYG01000001.1"/>
</dbReference>
<dbReference type="AlphaFoldDB" id="A0A2P7RAU0"/>
<protein>
    <submittedName>
        <fullName evidence="9">Efflux transporter periplasmic adaptor subunit</fullName>
    </submittedName>
</protein>
<keyword evidence="4" id="KW-0732">Signal</keyword>
<evidence type="ECO:0000259" key="8">
    <source>
        <dbReference type="Pfam" id="PF25967"/>
    </source>
</evidence>
<dbReference type="Gene3D" id="2.40.30.170">
    <property type="match status" value="1"/>
</dbReference>
<organism evidence="9 10">
    <name type="scientific">Zobellella endophytica</name>
    <dbReference type="NCBI Taxonomy" id="2116700"/>
    <lineage>
        <taxon>Bacteria</taxon>
        <taxon>Pseudomonadati</taxon>
        <taxon>Pseudomonadota</taxon>
        <taxon>Gammaproteobacteria</taxon>
        <taxon>Aeromonadales</taxon>
        <taxon>Aeromonadaceae</taxon>
        <taxon>Zobellella</taxon>
    </lineage>
</organism>
<dbReference type="InterPro" id="IPR058625">
    <property type="entry name" value="MdtA-like_BSH"/>
</dbReference>
<dbReference type="GO" id="GO:0005886">
    <property type="term" value="C:plasma membrane"/>
    <property type="evidence" value="ECO:0007669"/>
    <property type="project" value="UniProtKB-SubCell"/>
</dbReference>
<dbReference type="Gene3D" id="1.10.287.470">
    <property type="entry name" value="Helix hairpin bin"/>
    <property type="match status" value="1"/>
</dbReference>
<dbReference type="EMBL" id="PXYG01000001">
    <property type="protein sequence ID" value="PSJ47325.1"/>
    <property type="molecule type" value="Genomic_DNA"/>
</dbReference>
<dbReference type="Pfam" id="PF25967">
    <property type="entry name" value="RND-MFP_C"/>
    <property type="match status" value="1"/>
</dbReference>
<evidence type="ECO:0000313" key="10">
    <source>
        <dbReference type="Proteomes" id="UP000240243"/>
    </source>
</evidence>
<dbReference type="PANTHER" id="PTHR30158">
    <property type="entry name" value="ACRA/E-RELATED COMPONENT OF DRUG EFFLUX TRANSPORTER"/>
    <property type="match status" value="1"/>
</dbReference>
<evidence type="ECO:0000313" key="9">
    <source>
        <dbReference type="EMBL" id="PSJ47325.1"/>
    </source>
</evidence>
<accession>A0A2P7RAU0</accession>
<dbReference type="PANTHER" id="PTHR30158:SF3">
    <property type="entry name" value="MULTIDRUG EFFLUX PUMP SUBUNIT ACRA-RELATED"/>
    <property type="match status" value="1"/>
</dbReference>
<evidence type="ECO:0000259" key="7">
    <source>
        <dbReference type="Pfam" id="PF25944"/>
    </source>
</evidence>
<dbReference type="Gene3D" id="2.40.420.20">
    <property type="match status" value="1"/>
</dbReference>
<name>A0A2P7RAU0_9GAMM</name>
<feature type="chain" id="PRO_5015183203" evidence="4">
    <location>
        <begin position="24"/>
        <end position="387"/>
    </location>
</feature>
<evidence type="ECO:0000256" key="1">
    <source>
        <dbReference type="ARBA" id="ARBA00004519"/>
    </source>
</evidence>
<dbReference type="InterPro" id="IPR006143">
    <property type="entry name" value="RND_pump_MFP"/>
</dbReference>
<evidence type="ECO:0000259" key="5">
    <source>
        <dbReference type="Pfam" id="PF25876"/>
    </source>
</evidence>
<evidence type="ECO:0000256" key="4">
    <source>
        <dbReference type="SAM" id="SignalP"/>
    </source>
</evidence>
<dbReference type="Pfam" id="PF25876">
    <property type="entry name" value="HH_MFP_RND"/>
    <property type="match status" value="1"/>
</dbReference>
<keyword evidence="10" id="KW-1185">Reference proteome</keyword>
<feature type="domain" description="Multidrug resistance protein MdtA-like C-terminal permuted SH3" evidence="8">
    <location>
        <begin position="305"/>
        <end position="367"/>
    </location>
</feature>
<dbReference type="NCBIfam" id="TIGR01730">
    <property type="entry name" value="RND_mfp"/>
    <property type="match status" value="1"/>
</dbReference>
<dbReference type="OrthoDB" id="9800613at2"/>
<dbReference type="FunFam" id="2.40.420.20:FF:000001">
    <property type="entry name" value="Efflux RND transporter periplasmic adaptor subunit"/>
    <property type="match status" value="1"/>
</dbReference>
<dbReference type="Pfam" id="PF25917">
    <property type="entry name" value="BSH_RND"/>
    <property type="match status" value="1"/>
</dbReference>